<comment type="caution">
    <text evidence="12">The sequence shown here is derived from an EMBL/GenBank/DDBJ whole genome shotgun (WGS) entry which is preliminary data.</text>
</comment>
<evidence type="ECO:0000256" key="5">
    <source>
        <dbReference type="ARBA" id="ARBA00022475"/>
    </source>
</evidence>
<keyword evidence="12" id="KW-0282">Flagellum</keyword>
<dbReference type="InterPro" id="IPR028976">
    <property type="entry name" value="CheC-like_sf"/>
</dbReference>
<keyword evidence="6" id="KW-0145">Chemotaxis</keyword>
<evidence type="ECO:0000256" key="9">
    <source>
        <dbReference type="ARBA" id="ARBA00023143"/>
    </source>
</evidence>
<keyword evidence="13" id="KW-1185">Reference proteome</keyword>
<dbReference type="InterPro" id="IPR001543">
    <property type="entry name" value="FliN-like_C"/>
</dbReference>
<keyword evidence="9" id="KW-0975">Bacterial flagellum</keyword>
<dbReference type="EMBL" id="JACIEM010000005">
    <property type="protein sequence ID" value="MBB4005025.1"/>
    <property type="molecule type" value="Genomic_DNA"/>
</dbReference>
<evidence type="ECO:0000313" key="12">
    <source>
        <dbReference type="EMBL" id="MBB4005025.1"/>
    </source>
</evidence>
<dbReference type="GO" id="GO:0050918">
    <property type="term" value="P:positive chemotaxis"/>
    <property type="evidence" value="ECO:0007669"/>
    <property type="project" value="TreeGrafter"/>
</dbReference>
<dbReference type="AlphaFoldDB" id="A0A7W6MRE1"/>
<sequence>MSQVAPAMESSDISQRLRSAAVIDPGRLPRLVQMGESWAELVTGRLARLAADRPVVTFAVVELDTAPEAPGDGSGGDLIAMLSSPRFQGSGFAVVARSTIEALISTFFAAEPSPDKVLTREPTELDRGIVMLALDALVASAGEAFLPVAALELARGELVDQSALADRLGDGPGRFVQFRFEIAVRGLTAPLVVGFPEEFFVPHRRFLAEAPDAAPVDRDEAWSQAIKVSFAQSDLRLQALLAKKKVPLSTIAAFRVGATIPLDVDIASLIAVECEDRQLFRATVGRSRDSFVISVEERVDPAQEFIDDILSD</sequence>
<evidence type="ECO:0000256" key="1">
    <source>
        <dbReference type="ARBA" id="ARBA00004117"/>
    </source>
</evidence>
<dbReference type="GO" id="GO:0009425">
    <property type="term" value="C:bacterial-type flagellum basal body"/>
    <property type="evidence" value="ECO:0007669"/>
    <property type="project" value="UniProtKB-SubCell"/>
</dbReference>
<organism evidence="12 13">
    <name type="scientific">Aurantimonas endophytica</name>
    <dbReference type="NCBI Taxonomy" id="1522175"/>
    <lineage>
        <taxon>Bacteria</taxon>
        <taxon>Pseudomonadati</taxon>
        <taxon>Pseudomonadota</taxon>
        <taxon>Alphaproteobacteria</taxon>
        <taxon>Hyphomicrobiales</taxon>
        <taxon>Aurantimonadaceae</taxon>
        <taxon>Aurantimonas</taxon>
    </lineage>
</organism>
<keyword evidence="5" id="KW-1003">Cell membrane</keyword>
<accession>A0A7W6MRE1</accession>
<comment type="subcellular location">
    <subcellularLocation>
        <location evidence="1">Bacterial flagellum basal body</location>
    </subcellularLocation>
    <subcellularLocation>
        <location evidence="2">Cell membrane</location>
        <topology evidence="2">Peripheral membrane protein</topology>
    </subcellularLocation>
</comment>
<protein>
    <recommendedName>
        <fullName evidence="4">Flagellar motor switch protein FliM</fullName>
    </recommendedName>
</protein>
<evidence type="ECO:0000256" key="10">
    <source>
        <dbReference type="ARBA" id="ARBA00025044"/>
    </source>
</evidence>
<dbReference type="SUPFAM" id="SSF101801">
    <property type="entry name" value="Surface presentation of antigens (SPOA)"/>
    <property type="match status" value="1"/>
</dbReference>
<evidence type="ECO:0000256" key="7">
    <source>
        <dbReference type="ARBA" id="ARBA00022779"/>
    </source>
</evidence>
<dbReference type="Gene3D" id="3.40.1550.10">
    <property type="entry name" value="CheC-like"/>
    <property type="match status" value="1"/>
</dbReference>
<dbReference type="GO" id="GO:0005886">
    <property type="term" value="C:plasma membrane"/>
    <property type="evidence" value="ECO:0007669"/>
    <property type="project" value="UniProtKB-SubCell"/>
</dbReference>
<keyword evidence="7" id="KW-0283">Flagellar rotation</keyword>
<feature type="domain" description="Flagellar motor switch protein FliN-like C-terminal" evidence="11">
    <location>
        <begin position="232"/>
        <end position="299"/>
    </location>
</feature>
<evidence type="ECO:0000256" key="3">
    <source>
        <dbReference type="ARBA" id="ARBA00011049"/>
    </source>
</evidence>
<proteinExistence type="inferred from homology"/>
<evidence type="ECO:0000256" key="6">
    <source>
        <dbReference type="ARBA" id="ARBA00022500"/>
    </source>
</evidence>
<dbReference type="Proteomes" id="UP000588647">
    <property type="component" value="Unassembled WGS sequence"/>
</dbReference>
<dbReference type="Gene3D" id="2.30.330.10">
    <property type="entry name" value="SpoA-like"/>
    <property type="match status" value="1"/>
</dbReference>
<comment type="similarity">
    <text evidence="3">Belongs to the FliM family.</text>
</comment>
<evidence type="ECO:0000256" key="4">
    <source>
        <dbReference type="ARBA" id="ARBA00021898"/>
    </source>
</evidence>
<dbReference type="Pfam" id="PF01052">
    <property type="entry name" value="FliMN_C"/>
    <property type="match status" value="1"/>
</dbReference>
<gene>
    <name evidence="12" type="ORF">GGR03_004120</name>
</gene>
<keyword evidence="8" id="KW-0472">Membrane</keyword>
<dbReference type="GO" id="GO:0071978">
    <property type="term" value="P:bacterial-type flagellum-dependent swarming motility"/>
    <property type="evidence" value="ECO:0007669"/>
    <property type="project" value="TreeGrafter"/>
</dbReference>
<dbReference type="RefSeq" id="WP_183210580.1">
    <property type="nucleotide sequence ID" value="NZ_JAAAMM010000005.1"/>
</dbReference>
<keyword evidence="12" id="KW-0966">Cell projection</keyword>
<dbReference type="InterPro" id="IPR036429">
    <property type="entry name" value="SpoA-like_sf"/>
</dbReference>
<keyword evidence="12" id="KW-0969">Cilium</keyword>
<comment type="function">
    <text evidence="10">FliM is one of three proteins (FliG, FliN, FliM) that forms the rotor-mounted switch complex (C ring), located at the base of the basal body. This complex interacts with the CheY and CheZ chemotaxis proteins, in addition to contacting components of the motor that determine the direction of flagellar rotation.</text>
</comment>
<dbReference type="PANTHER" id="PTHR30034">
    <property type="entry name" value="FLAGELLAR MOTOR SWITCH PROTEIN FLIM"/>
    <property type="match status" value="1"/>
</dbReference>
<evidence type="ECO:0000259" key="11">
    <source>
        <dbReference type="Pfam" id="PF01052"/>
    </source>
</evidence>
<evidence type="ECO:0000313" key="13">
    <source>
        <dbReference type="Proteomes" id="UP000588647"/>
    </source>
</evidence>
<evidence type="ECO:0000256" key="8">
    <source>
        <dbReference type="ARBA" id="ARBA00023136"/>
    </source>
</evidence>
<reference evidence="12 13" key="1">
    <citation type="submission" date="2020-08" db="EMBL/GenBank/DDBJ databases">
        <title>Genomic Encyclopedia of Type Strains, Phase IV (KMG-IV): sequencing the most valuable type-strain genomes for metagenomic binning, comparative biology and taxonomic classification.</title>
        <authorList>
            <person name="Goeker M."/>
        </authorList>
    </citation>
    <scope>NUCLEOTIDE SEQUENCE [LARGE SCALE GENOMIC DNA]</scope>
    <source>
        <strain evidence="12 13">DSM 103570</strain>
    </source>
</reference>
<name>A0A7W6MRE1_9HYPH</name>
<dbReference type="PANTHER" id="PTHR30034:SF6">
    <property type="entry name" value="YOP PROTEINS TRANSLOCATION PROTEIN Q"/>
    <property type="match status" value="1"/>
</dbReference>
<evidence type="ECO:0000256" key="2">
    <source>
        <dbReference type="ARBA" id="ARBA00004202"/>
    </source>
</evidence>